<dbReference type="KEGG" id="yti:FNA67_12855"/>
<protein>
    <submittedName>
        <fullName evidence="3">GNAT family N-acetyltransferase</fullName>
    </submittedName>
</protein>
<dbReference type="PANTHER" id="PTHR43877:SF6">
    <property type="entry name" value="GCN5-RELATED N-ACETYLTRANSFERASE"/>
    <property type="match status" value="1"/>
</dbReference>
<keyword evidence="1 3" id="KW-0808">Transferase</keyword>
<proteinExistence type="predicted"/>
<sequence length="171" mass="19331">MTSAVSIRKAEPDDARRLATIGYLAWETSILPLLTETPGMRASEQRRLAAAVHETLERIIVAEVDGVVVGWCSRARGRSYIPFLFVAPEFQNHGIGRLLLARMEAMLELEGADRVHLETPADNVRAVRFYEHQGYRILALRPDGRPDHQPFMSVRLEKLLHPFMGQVTDTE</sequence>
<evidence type="ECO:0000256" key="1">
    <source>
        <dbReference type="ARBA" id="ARBA00022679"/>
    </source>
</evidence>
<dbReference type="Pfam" id="PF00583">
    <property type="entry name" value="Acetyltransf_1"/>
    <property type="match status" value="1"/>
</dbReference>
<dbReference type="InterPro" id="IPR016181">
    <property type="entry name" value="Acyl_CoA_acyltransferase"/>
</dbReference>
<dbReference type="PROSITE" id="PS51186">
    <property type="entry name" value="GNAT"/>
    <property type="match status" value="1"/>
</dbReference>
<dbReference type="OrthoDB" id="2135706at2"/>
<evidence type="ECO:0000313" key="3">
    <source>
        <dbReference type="EMBL" id="QEE21011.1"/>
    </source>
</evidence>
<dbReference type="Proteomes" id="UP000321062">
    <property type="component" value="Chromosome"/>
</dbReference>
<dbReference type="CDD" id="cd04301">
    <property type="entry name" value="NAT_SF"/>
    <property type="match status" value="1"/>
</dbReference>
<evidence type="ECO:0000256" key="2">
    <source>
        <dbReference type="ARBA" id="ARBA00023315"/>
    </source>
</evidence>
<dbReference type="SUPFAM" id="SSF55729">
    <property type="entry name" value="Acyl-CoA N-acyltransferases (Nat)"/>
    <property type="match status" value="1"/>
</dbReference>
<dbReference type="InterPro" id="IPR000182">
    <property type="entry name" value="GNAT_dom"/>
</dbReference>
<gene>
    <name evidence="3" type="ORF">FNA67_12855</name>
</gene>
<keyword evidence="4" id="KW-1185">Reference proteome</keyword>
<name>A0A5B9DNP5_9HYPH</name>
<keyword evidence="2" id="KW-0012">Acyltransferase</keyword>
<dbReference type="PANTHER" id="PTHR43877">
    <property type="entry name" value="AMINOALKYLPHOSPHONATE N-ACETYLTRANSFERASE-RELATED-RELATED"/>
    <property type="match status" value="1"/>
</dbReference>
<dbReference type="InterPro" id="IPR050832">
    <property type="entry name" value="Bact_Acetyltransf"/>
</dbReference>
<reference evidence="3 4" key="1">
    <citation type="journal article" date="2015" name="Int. J. Syst. Evol. Microbiol.">
        <title>Youhaiella tibetensis gen. nov., sp. nov., isolated from subsurface sediment.</title>
        <authorList>
            <person name="Wang Y.X."/>
            <person name="Huang F.Q."/>
            <person name="Nogi Y."/>
            <person name="Pang S.J."/>
            <person name="Wang P.K."/>
            <person name="Lv J."/>
        </authorList>
    </citation>
    <scope>NUCLEOTIDE SEQUENCE [LARGE SCALE GENOMIC DNA]</scope>
    <source>
        <strain evidence="4">fig4</strain>
    </source>
</reference>
<dbReference type="GO" id="GO:0016747">
    <property type="term" value="F:acyltransferase activity, transferring groups other than amino-acyl groups"/>
    <property type="evidence" value="ECO:0007669"/>
    <property type="project" value="InterPro"/>
</dbReference>
<accession>A0A5B9DNP5</accession>
<evidence type="ECO:0000313" key="4">
    <source>
        <dbReference type="Proteomes" id="UP000321062"/>
    </source>
</evidence>
<dbReference type="EMBL" id="CP041690">
    <property type="protein sequence ID" value="QEE21011.1"/>
    <property type="molecule type" value="Genomic_DNA"/>
</dbReference>
<dbReference type="Gene3D" id="3.40.630.30">
    <property type="match status" value="1"/>
</dbReference>
<dbReference type="RefSeq" id="WP_049705550.1">
    <property type="nucleotide sequence ID" value="NZ_BMFM01000001.1"/>
</dbReference>
<organism evidence="3 4">
    <name type="scientific">Paradevosia tibetensis</name>
    <dbReference type="NCBI Taxonomy" id="1447062"/>
    <lineage>
        <taxon>Bacteria</taxon>
        <taxon>Pseudomonadati</taxon>
        <taxon>Pseudomonadota</taxon>
        <taxon>Alphaproteobacteria</taxon>
        <taxon>Hyphomicrobiales</taxon>
        <taxon>Devosiaceae</taxon>
        <taxon>Paradevosia</taxon>
    </lineage>
</organism>
<dbReference type="AlphaFoldDB" id="A0A5B9DNP5"/>